<dbReference type="STRING" id="1003.SAMN04488541_1003163"/>
<evidence type="ECO:0000313" key="2">
    <source>
        <dbReference type="EMBL" id="SFE59840.1"/>
    </source>
</evidence>
<protein>
    <recommendedName>
        <fullName evidence="4">Lipoprotein</fullName>
    </recommendedName>
</protein>
<dbReference type="EMBL" id="FONY01000003">
    <property type="protein sequence ID" value="SFE59840.1"/>
    <property type="molecule type" value="Genomic_DNA"/>
</dbReference>
<name>A0A1I2BWX4_9BACT</name>
<reference evidence="2 3" key="1">
    <citation type="submission" date="2016-10" db="EMBL/GenBank/DDBJ databases">
        <authorList>
            <person name="de Groot N.N."/>
        </authorList>
    </citation>
    <scope>NUCLEOTIDE SEQUENCE [LARGE SCALE GENOMIC DNA]</scope>
    <source>
        <strain>GEY</strain>
        <strain evidence="3">DSM 9560</strain>
    </source>
</reference>
<keyword evidence="3" id="KW-1185">Reference proteome</keyword>
<dbReference type="Proteomes" id="UP000199513">
    <property type="component" value="Unassembled WGS sequence"/>
</dbReference>
<evidence type="ECO:0000313" key="3">
    <source>
        <dbReference type="Proteomes" id="UP000199513"/>
    </source>
</evidence>
<feature type="transmembrane region" description="Helical" evidence="1">
    <location>
        <begin position="12"/>
        <end position="31"/>
    </location>
</feature>
<organism evidence="2 3">
    <name type="scientific">Thermoflexibacter ruber</name>
    <dbReference type="NCBI Taxonomy" id="1003"/>
    <lineage>
        <taxon>Bacteria</taxon>
        <taxon>Pseudomonadati</taxon>
        <taxon>Bacteroidota</taxon>
        <taxon>Cytophagia</taxon>
        <taxon>Cytophagales</taxon>
        <taxon>Thermoflexibacteraceae</taxon>
        <taxon>Thermoflexibacter</taxon>
    </lineage>
</organism>
<proteinExistence type="predicted"/>
<accession>A0A1I2BWX4</accession>
<dbReference type="PROSITE" id="PS51257">
    <property type="entry name" value="PROKAR_LIPOPROTEIN"/>
    <property type="match status" value="1"/>
</dbReference>
<dbReference type="AlphaFoldDB" id="A0A1I2BWX4"/>
<dbReference type="RefSeq" id="WP_091539677.1">
    <property type="nucleotide sequence ID" value="NZ_FONY01000003.1"/>
</dbReference>
<keyword evidence="1" id="KW-1133">Transmembrane helix</keyword>
<dbReference type="OrthoDB" id="1011336at2"/>
<evidence type="ECO:0000256" key="1">
    <source>
        <dbReference type="SAM" id="Phobius"/>
    </source>
</evidence>
<sequence length="512" mass="57982">MKKIKTLIKYSFIAYFIPTFLFSGCVTQRAVSSYEAAIPGGNGAVLVQPRWEYEERGSSKAMPYILGAAGGAAGYLLTPEPPPQPTVVTNNRNQQQQEEMSPRMTNAILGAVAGYLLPLGIKALVVSSKKKKYVPTETEAKKWIGKYNDYNGHKAGNAYQLYRNDPSTSSLIMFPKDLMPKDSKDSPIPNDNPVKHIEMKPWVFFYNEVFPSFIYSTATTQYKSMSGALGMFIKSKYKGLTFKYEIECQNKKFFDKIQGEYTTEKGNDISELFLPKIPWNYEALIRNTEKIPVSVFFRIYDTNGNKKEKLETVSIHPINECLLWCKFGDEDFDMNFSFAAYVNENHPMIPEILQEALKKGYVDAIGSSAGNIDKQVEAVWKVLRSKGIKYSSITTTTQSNENIFSQYVRRFGEAIKTQQANCVDGTVVFTSILRRMELNPVIVLVPGHAFLGYYNDDPKEMKFLETTMLGSKASFKEAQEVGMQQFLKWANNRRARLVDIKKSRTSVSPLND</sequence>
<evidence type="ECO:0008006" key="4">
    <source>
        <dbReference type="Google" id="ProtNLM"/>
    </source>
</evidence>
<keyword evidence="1" id="KW-0812">Transmembrane</keyword>
<gene>
    <name evidence="2" type="ORF">SAMN04488541_1003163</name>
</gene>
<keyword evidence="1" id="KW-0472">Membrane</keyword>